<feature type="compositionally biased region" description="Low complexity" evidence="6">
    <location>
        <begin position="270"/>
        <end position="281"/>
    </location>
</feature>
<dbReference type="PANTHER" id="PTHR24230">
    <property type="entry name" value="G-PROTEIN COUPLED RECEPTOR"/>
    <property type="match status" value="1"/>
</dbReference>
<keyword evidence="7" id="KW-1133">Transmembrane helix</keyword>
<evidence type="ECO:0000256" key="6">
    <source>
        <dbReference type="SAM" id="MobiDB-lite"/>
    </source>
</evidence>
<evidence type="ECO:0000256" key="5">
    <source>
        <dbReference type="ARBA" id="ARBA00023224"/>
    </source>
</evidence>
<evidence type="ECO:0000256" key="4">
    <source>
        <dbReference type="ARBA" id="ARBA00023170"/>
    </source>
</evidence>
<dbReference type="Proteomes" id="UP000887561">
    <property type="component" value="Unplaced"/>
</dbReference>
<name>A0A915LEE2_MELJA</name>
<feature type="transmembrane region" description="Helical" evidence="7">
    <location>
        <begin position="146"/>
        <end position="176"/>
    </location>
</feature>
<dbReference type="CDD" id="cd00637">
    <property type="entry name" value="7tm_classA_rhodopsin-like"/>
    <property type="match status" value="1"/>
</dbReference>
<reference evidence="9" key="1">
    <citation type="submission" date="2022-11" db="UniProtKB">
        <authorList>
            <consortium name="WormBaseParasite"/>
        </authorList>
    </citation>
    <scope>IDENTIFICATION</scope>
</reference>
<keyword evidence="8" id="KW-1185">Reference proteome</keyword>
<feature type="transmembrane region" description="Helical" evidence="7">
    <location>
        <begin position="67"/>
        <end position="92"/>
    </location>
</feature>
<feature type="transmembrane region" description="Helical" evidence="7">
    <location>
        <begin position="33"/>
        <end position="55"/>
    </location>
</feature>
<keyword evidence="4" id="KW-0675">Receptor</keyword>
<keyword evidence="5" id="KW-0807">Transducer</keyword>
<dbReference type="GO" id="GO:0005886">
    <property type="term" value="C:plasma membrane"/>
    <property type="evidence" value="ECO:0007669"/>
    <property type="project" value="UniProtKB-SubCell"/>
</dbReference>
<accession>A0A915LEE2</accession>
<organism evidence="8 9">
    <name type="scientific">Meloidogyne javanica</name>
    <name type="common">Root-knot nematode worm</name>
    <dbReference type="NCBI Taxonomy" id="6303"/>
    <lineage>
        <taxon>Eukaryota</taxon>
        <taxon>Metazoa</taxon>
        <taxon>Ecdysozoa</taxon>
        <taxon>Nematoda</taxon>
        <taxon>Chromadorea</taxon>
        <taxon>Rhabditida</taxon>
        <taxon>Tylenchina</taxon>
        <taxon>Tylenchomorpha</taxon>
        <taxon>Tylenchoidea</taxon>
        <taxon>Meloidogynidae</taxon>
        <taxon>Meloidogyninae</taxon>
        <taxon>Meloidogyne</taxon>
        <taxon>Meloidogyne incognita group</taxon>
    </lineage>
</organism>
<proteinExistence type="predicted"/>
<evidence type="ECO:0000256" key="2">
    <source>
        <dbReference type="ARBA" id="ARBA00022475"/>
    </source>
</evidence>
<dbReference type="WBParaSite" id="scaffold10794_cov160.g15071">
    <property type="protein sequence ID" value="scaffold10794_cov160.g15071"/>
    <property type="gene ID" value="scaffold10794_cov160.g15071"/>
</dbReference>
<feature type="transmembrane region" description="Helical" evidence="7">
    <location>
        <begin position="112"/>
        <end position="134"/>
    </location>
</feature>
<sequence length="335" mass="37565">MNPPIPINTSGIEQLKLKSFDSANQKQQITDDIIAGGTLIIISFLGIALHAVEMLTMFTALKKVIGFRFFLVLSVFDLCLLLIFGIFPGWIILSKQPGFLTEWSHYLHDACWFSMCYMNVVIAVTRFACVVFPLQFRRLSRQSTCWLICGGAVGVATLQSWIMNSAPWFVVLWYQADVYGMTCDWVAYAESGTRTVYLSINLGFVAAYLLIYISTAATIFCKRNLRFQFMAAVFGKSSTSGNERINISQRVREVVIVNGIEQKEEEQLENSTPQNSTNSSPKLNNNNKGPIPIEKTTTIFRTISIVRKNNNEAQLIVIRGGIGSDKWAGFSVMLM</sequence>
<evidence type="ECO:0000313" key="9">
    <source>
        <dbReference type="WBParaSite" id="scaffold10794_cov160.g15071"/>
    </source>
</evidence>
<dbReference type="PANTHER" id="PTHR24230:SF75">
    <property type="entry name" value="RELAXIN FAMILY PEPTIDE RECEPTOR 3"/>
    <property type="match status" value="1"/>
</dbReference>
<feature type="region of interest" description="Disordered" evidence="6">
    <location>
        <begin position="264"/>
        <end position="291"/>
    </location>
</feature>
<keyword evidence="7" id="KW-0472">Membrane</keyword>
<evidence type="ECO:0000256" key="7">
    <source>
        <dbReference type="SAM" id="Phobius"/>
    </source>
</evidence>
<protein>
    <submittedName>
        <fullName evidence="9">Uncharacterized protein</fullName>
    </submittedName>
</protein>
<keyword evidence="3" id="KW-0297">G-protein coupled receptor</keyword>
<dbReference type="GO" id="GO:0007218">
    <property type="term" value="P:neuropeptide signaling pathway"/>
    <property type="evidence" value="ECO:0007669"/>
    <property type="project" value="TreeGrafter"/>
</dbReference>
<feature type="transmembrane region" description="Helical" evidence="7">
    <location>
        <begin position="196"/>
        <end position="220"/>
    </location>
</feature>
<dbReference type="GO" id="GO:0008528">
    <property type="term" value="F:G protein-coupled peptide receptor activity"/>
    <property type="evidence" value="ECO:0007669"/>
    <property type="project" value="TreeGrafter"/>
</dbReference>
<evidence type="ECO:0000256" key="1">
    <source>
        <dbReference type="ARBA" id="ARBA00004651"/>
    </source>
</evidence>
<dbReference type="SUPFAM" id="SSF81321">
    <property type="entry name" value="Family A G protein-coupled receptor-like"/>
    <property type="match status" value="1"/>
</dbReference>
<keyword evidence="2" id="KW-1003">Cell membrane</keyword>
<evidence type="ECO:0000313" key="8">
    <source>
        <dbReference type="Proteomes" id="UP000887561"/>
    </source>
</evidence>
<dbReference type="AlphaFoldDB" id="A0A915LEE2"/>
<evidence type="ECO:0000256" key="3">
    <source>
        <dbReference type="ARBA" id="ARBA00023040"/>
    </source>
</evidence>
<comment type="subcellular location">
    <subcellularLocation>
        <location evidence="1">Cell membrane</location>
        <topology evidence="1">Multi-pass membrane protein</topology>
    </subcellularLocation>
</comment>
<dbReference type="Gene3D" id="1.20.1070.10">
    <property type="entry name" value="Rhodopsin 7-helix transmembrane proteins"/>
    <property type="match status" value="1"/>
</dbReference>
<keyword evidence="7" id="KW-0812">Transmembrane</keyword>